<protein>
    <recommendedName>
        <fullName evidence="3">Secreted protein</fullName>
    </recommendedName>
</protein>
<accession>A0ABY5GDP8</accession>
<reference evidence="1" key="1">
    <citation type="submission" date="2022-07" db="EMBL/GenBank/DDBJ databases">
        <title>Genome sequencing of Photobacterium atrarenae GJH2-4.</title>
        <authorList>
            <person name="Park S.-J."/>
        </authorList>
    </citation>
    <scope>NUCLEOTIDE SEQUENCE</scope>
    <source>
        <strain evidence="1">GJH2-4</strain>
    </source>
</reference>
<evidence type="ECO:0000313" key="2">
    <source>
        <dbReference type="Proteomes" id="UP001057998"/>
    </source>
</evidence>
<proteinExistence type="predicted"/>
<organism evidence="1 2">
    <name type="scientific">Photobacterium atrarenae</name>
    <dbReference type="NCBI Taxonomy" id="865757"/>
    <lineage>
        <taxon>Bacteria</taxon>
        <taxon>Pseudomonadati</taxon>
        <taxon>Pseudomonadota</taxon>
        <taxon>Gammaproteobacteria</taxon>
        <taxon>Vibrionales</taxon>
        <taxon>Vibrionaceae</taxon>
        <taxon>Photobacterium</taxon>
    </lineage>
</organism>
<dbReference type="EMBL" id="CP101508">
    <property type="protein sequence ID" value="UTV26727.1"/>
    <property type="molecule type" value="Genomic_DNA"/>
</dbReference>
<evidence type="ECO:0000313" key="1">
    <source>
        <dbReference type="EMBL" id="UTV26727.1"/>
    </source>
</evidence>
<keyword evidence="2" id="KW-1185">Reference proteome</keyword>
<dbReference type="Proteomes" id="UP001057998">
    <property type="component" value="Chromosome 1"/>
</dbReference>
<sequence length="167" mass="18415">MRWFCVVSNEFEQEVKMKKAFATLFAFASLSAVSDASEFRATLPIASKHFFCASEQCLDLSETNLGFGIEYAGYGVVGYQNSYSRQSYAIYKAFEYDAFDHLGFGIRLGGVTGYEEESGLAVVPLAHPYLRILPVESLSLNIGAAPVGLIDTKNYNLVITLDSQLSF</sequence>
<name>A0ABY5GDP8_9GAMM</name>
<dbReference type="RefSeq" id="WP_255387935.1">
    <property type="nucleotide sequence ID" value="NZ_CP101508.1"/>
</dbReference>
<evidence type="ECO:0008006" key="3">
    <source>
        <dbReference type="Google" id="ProtNLM"/>
    </source>
</evidence>
<gene>
    <name evidence="1" type="ORF">NNL38_10190</name>
</gene>